<dbReference type="PROSITE" id="PS00433">
    <property type="entry name" value="PHOSPHOFRUCTOKINASE"/>
    <property type="match status" value="1"/>
</dbReference>
<dbReference type="Proteomes" id="UP000230052">
    <property type="component" value="Unassembled WGS sequence"/>
</dbReference>
<comment type="pathway">
    <text evidence="3">Carbohydrate degradation; glycolysis; D-glyceraldehyde 3-phosphate and glycerone phosphate from D-glucose: step 3/4.</text>
</comment>
<evidence type="ECO:0000313" key="19">
    <source>
        <dbReference type="Proteomes" id="UP000230052"/>
    </source>
</evidence>
<evidence type="ECO:0000256" key="14">
    <source>
        <dbReference type="ARBA" id="ARBA00038478"/>
    </source>
</evidence>
<keyword evidence="10 18" id="KW-0418">Kinase</keyword>
<dbReference type="PIRSF" id="PIRSF000532">
    <property type="entry name" value="ATP_PFK_prok"/>
    <property type="match status" value="1"/>
</dbReference>
<comment type="similarity">
    <text evidence="14">Belongs to the phosphofructokinase type A (PFKA) family.</text>
</comment>
<dbReference type="GO" id="GO:0005524">
    <property type="term" value="F:ATP binding"/>
    <property type="evidence" value="ECO:0007669"/>
    <property type="project" value="UniProtKB-UniRule"/>
</dbReference>
<keyword evidence="8" id="KW-0479">Metal-binding</keyword>
<dbReference type="PRINTS" id="PR00476">
    <property type="entry name" value="PHFRCTKINASE"/>
</dbReference>
<evidence type="ECO:0000256" key="8">
    <source>
        <dbReference type="ARBA" id="ARBA00022723"/>
    </source>
</evidence>
<dbReference type="GO" id="GO:0042802">
    <property type="term" value="F:identical protein binding"/>
    <property type="evidence" value="ECO:0007669"/>
    <property type="project" value="TreeGrafter"/>
</dbReference>
<protein>
    <recommendedName>
        <fullName evidence="4 16">6-phosphofructokinase</fullName>
        <ecNumber evidence="4 16">2.7.1.11</ecNumber>
    </recommendedName>
</protein>
<evidence type="ECO:0000256" key="12">
    <source>
        <dbReference type="ARBA" id="ARBA00022842"/>
    </source>
</evidence>
<evidence type="ECO:0000256" key="4">
    <source>
        <dbReference type="ARBA" id="ARBA00012055"/>
    </source>
</evidence>
<dbReference type="AlphaFoldDB" id="A0A2J0KQ59"/>
<comment type="cofactor">
    <cofactor evidence="1">
        <name>Mg(2+)</name>
        <dbReference type="ChEBI" id="CHEBI:18420"/>
    </cofactor>
</comment>
<keyword evidence="6" id="KW-0021">Allosteric enzyme</keyword>
<dbReference type="GO" id="GO:0061621">
    <property type="term" value="P:canonical glycolysis"/>
    <property type="evidence" value="ECO:0007669"/>
    <property type="project" value="TreeGrafter"/>
</dbReference>
<keyword evidence="11" id="KW-0067">ATP-binding</keyword>
<dbReference type="InterPro" id="IPR000023">
    <property type="entry name" value="Phosphofructokinase_dom"/>
</dbReference>
<proteinExistence type="inferred from homology"/>
<evidence type="ECO:0000256" key="9">
    <source>
        <dbReference type="ARBA" id="ARBA00022741"/>
    </source>
</evidence>
<dbReference type="UniPathway" id="UPA00109">
    <property type="reaction ID" value="UER00182"/>
</dbReference>
<evidence type="ECO:0000256" key="10">
    <source>
        <dbReference type="ARBA" id="ARBA00022777"/>
    </source>
</evidence>
<dbReference type="InterPro" id="IPR015912">
    <property type="entry name" value="Phosphofructokinase_CS"/>
</dbReference>
<dbReference type="Gene3D" id="3.40.50.460">
    <property type="entry name" value="Phosphofructokinase domain"/>
    <property type="match status" value="1"/>
</dbReference>
<dbReference type="NCBIfam" id="TIGR02482">
    <property type="entry name" value="PFKA_ATP"/>
    <property type="match status" value="1"/>
</dbReference>
<keyword evidence="7" id="KW-0808">Transferase</keyword>
<dbReference type="EC" id="2.7.1.11" evidence="4 16"/>
<organism evidence="18 19">
    <name type="scientific">Candidatus Aquitaenariimonas noxiae</name>
    <dbReference type="NCBI Taxonomy" id="1974741"/>
    <lineage>
        <taxon>Bacteria</taxon>
        <taxon>Pseudomonadati</taxon>
        <taxon>Candidatus Omnitrophota</taxon>
        <taxon>Candidatus Aquitaenariimonas</taxon>
    </lineage>
</organism>
<evidence type="ECO:0000256" key="3">
    <source>
        <dbReference type="ARBA" id="ARBA00004679"/>
    </source>
</evidence>
<keyword evidence="5" id="KW-0963">Cytoplasm</keyword>
<keyword evidence="12" id="KW-0460">Magnesium</keyword>
<dbReference type="SUPFAM" id="SSF53784">
    <property type="entry name" value="Phosphofructokinase"/>
    <property type="match status" value="1"/>
</dbReference>
<dbReference type="GO" id="GO:0005945">
    <property type="term" value="C:6-phosphofructokinase complex"/>
    <property type="evidence" value="ECO:0007669"/>
    <property type="project" value="TreeGrafter"/>
</dbReference>
<name>A0A2J0KQ59_9BACT</name>
<dbReference type="GO" id="GO:0006002">
    <property type="term" value="P:fructose 6-phosphate metabolic process"/>
    <property type="evidence" value="ECO:0007669"/>
    <property type="project" value="UniProtKB-UniRule"/>
</dbReference>
<dbReference type="InterPro" id="IPR012003">
    <property type="entry name" value="ATP_PFK_prok-type"/>
</dbReference>
<evidence type="ECO:0000256" key="13">
    <source>
        <dbReference type="ARBA" id="ARBA00023152"/>
    </source>
</evidence>
<feature type="domain" description="Phosphofructokinase" evidence="17">
    <location>
        <begin position="1"/>
        <end position="261"/>
    </location>
</feature>
<dbReference type="PANTHER" id="PTHR13697:SF4">
    <property type="entry name" value="ATP-DEPENDENT 6-PHOSPHOFRUCTOKINASE"/>
    <property type="match status" value="1"/>
</dbReference>
<evidence type="ECO:0000256" key="16">
    <source>
        <dbReference type="NCBIfam" id="TIGR02482"/>
    </source>
</evidence>
<evidence type="ECO:0000259" key="17">
    <source>
        <dbReference type="Pfam" id="PF00365"/>
    </source>
</evidence>
<comment type="catalytic activity">
    <reaction evidence="15">
        <text>beta-D-fructose 6-phosphate + ATP = beta-D-fructose 1,6-bisphosphate + ADP + H(+)</text>
        <dbReference type="Rhea" id="RHEA:16109"/>
        <dbReference type="ChEBI" id="CHEBI:15378"/>
        <dbReference type="ChEBI" id="CHEBI:30616"/>
        <dbReference type="ChEBI" id="CHEBI:32966"/>
        <dbReference type="ChEBI" id="CHEBI:57634"/>
        <dbReference type="ChEBI" id="CHEBI:456216"/>
        <dbReference type="EC" id="2.7.1.11"/>
    </reaction>
</comment>
<evidence type="ECO:0000256" key="6">
    <source>
        <dbReference type="ARBA" id="ARBA00022533"/>
    </source>
</evidence>
<dbReference type="InterPro" id="IPR035966">
    <property type="entry name" value="PKF_sf"/>
</dbReference>
<sequence length="308" mass="33446">MNAAVRSVVRYALYLGIEVYGVLRGYQGLIEDDFVKMSLRSVSNIINRGGTILKTARCKEFTTKAGRKKAAYNLKKRDIEGMVVLGGNGSFKGAQILASEFGIKIIGVPCTIDNDITGSDMSIGSDTAVNTALDAIDKIRDTVTSMERIYVVEVMGRKEGYIAIRVGLGGGAEDILVPHTEYDIERMCDDIKKGRKKGKISWIIVVSEGVATAKDVEELIHEMTGYEVRSVTLGHIQRGGSPTAYDRILASRLGAAAVEAIARGNSNKMVGMCANKAVLTPLSYASKHCKEKVALDKELYRLTKILST</sequence>
<dbReference type="InterPro" id="IPR022953">
    <property type="entry name" value="ATP_PFK"/>
</dbReference>
<gene>
    <name evidence="18" type="primary">pfkA</name>
    <name evidence="18" type="ORF">COS99_08835</name>
</gene>
<comment type="caution">
    <text evidence="18">The sequence shown here is derived from an EMBL/GenBank/DDBJ whole genome shotgun (WGS) entry which is preliminary data.</text>
</comment>
<dbReference type="GO" id="GO:0030388">
    <property type="term" value="P:fructose 1,6-bisphosphate metabolic process"/>
    <property type="evidence" value="ECO:0007669"/>
    <property type="project" value="TreeGrafter"/>
</dbReference>
<dbReference type="GO" id="GO:0016208">
    <property type="term" value="F:AMP binding"/>
    <property type="evidence" value="ECO:0007669"/>
    <property type="project" value="TreeGrafter"/>
</dbReference>
<dbReference type="PANTHER" id="PTHR13697">
    <property type="entry name" value="PHOSPHOFRUCTOKINASE"/>
    <property type="match status" value="1"/>
</dbReference>
<dbReference type="GO" id="GO:0048029">
    <property type="term" value="F:monosaccharide binding"/>
    <property type="evidence" value="ECO:0007669"/>
    <property type="project" value="TreeGrafter"/>
</dbReference>
<dbReference type="Gene3D" id="3.40.50.450">
    <property type="match status" value="1"/>
</dbReference>
<evidence type="ECO:0000256" key="2">
    <source>
        <dbReference type="ARBA" id="ARBA00004496"/>
    </source>
</evidence>
<evidence type="ECO:0000256" key="7">
    <source>
        <dbReference type="ARBA" id="ARBA00022679"/>
    </source>
</evidence>
<comment type="subcellular location">
    <subcellularLocation>
        <location evidence="2">Cytoplasm</location>
    </subcellularLocation>
</comment>
<keyword evidence="13" id="KW-0324">Glycolysis</keyword>
<evidence type="ECO:0000313" key="18">
    <source>
        <dbReference type="EMBL" id="PIU40782.1"/>
    </source>
</evidence>
<dbReference type="EMBL" id="PEWV01000079">
    <property type="protein sequence ID" value="PIU40782.1"/>
    <property type="molecule type" value="Genomic_DNA"/>
</dbReference>
<dbReference type="GO" id="GO:0070095">
    <property type="term" value="F:fructose-6-phosphate binding"/>
    <property type="evidence" value="ECO:0007669"/>
    <property type="project" value="TreeGrafter"/>
</dbReference>
<accession>A0A2J0KQ59</accession>
<evidence type="ECO:0000256" key="5">
    <source>
        <dbReference type="ARBA" id="ARBA00022490"/>
    </source>
</evidence>
<dbReference type="InterPro" id="IPR012828">
    <property type="entry name" value="PFKA_ATP_prok"/>
</dbReference>
<dbReference type="NCBIfam" id="NF002872">
    <property type="entry name" value="PRK03202.1"/>
    <property type="match status" value="1"/>
</dbReference>
<reference evidence="18 19" key="1">
    <citation type="submission" date="2017-09" db="EMBL/GenBank/DDBJ databases">
        <title>Depth-based differentiation of microbial function through sediment-hosted aquifers and enrichment of novel symbionts in the deep terrestrial subsurface.</title>
        <authorList>
            <person name="Probst A.J."/>
            <person name="Ladd B."/>
            <person name="Jarett J.K."/>
            <person name="Geller-Mcgrath D.E."/>
            <person name="Sieber C.M."/>
            <person name="Emerson J.B."/>
            <person name="Anantharaman K."/>
            <person name="Thomas B.C."/>
            <person name="Malmstrom R."/>
            <person name="Stieglmeier M."/>
            <person name="Klingl A."/>
            <person name="Woyke T."/>
            <person name="Ryan C.M."/>
            <person name="Banfield J.F."/>
        </authorList>
    </citation>
    <scope>NUCLEOTIDE SEQUENCE [LARGE SCALE GENOMIC DNA]</scope>
    <source>
        <strain evidence="18">CG07_land_8_20_14_0_80_42_15</strain>
    </source>
</reference>
<dbReference type="GO" id="GO:0003872">
    <property type="term" value="F:6-phosphofructokinase activity"/>
    <property type="evidence" value="ECO:0007669"/>
    <property type="project" value="UniProtKB-EC"/>
</dbReference>
<dbReference type="Pfam" id="PF00365">
    <property type="entry name" value="PFK"/>
    <property type="match status" value="1"/>
</dbReference>
<evidence type="ECO:0000256" key="1">
    <source>
        <dbReference type="ARBA" id="ARBA00001946"/>
    </source>
</evidence>
<keyword evidence="9" id="KW-0547">Nucleotide-binding</keyword>
<dbReference type="FunFam" id="3.40.50.460:FF:000002">
    <property type="entry name" value="ATP-dependent 6-phosphofructokinase"/>
    <property type="match status" value="1"/>
</dbReference>
<dbReference type="GO" id="GO:0046872">
    <property type="term" value="F:metal ion binding"/>
    <property type="evidence" value="ECO:0007669"/>
    <property type="project" value="UniProtKB-KW"/>
</dbReference>
<evidence type="ECO:0000256" key="11">
    <source>
        <dbReference type="ARBA" id="ARBA00022840"/>
    </source>
</evidence>
<evidence type="ECO:0000256" key="15">
    <source>
        <dbReference type="ARBA" id="ARBA00048070"/>
    </source>
</evidence>